<reference evidence="8" key="1">
    <citation type="submission" date="2024-07" db="EMBL/GenBank/DDBJ databases">
        <title>Halotolerant mesophilic bacterium Ornithinibacillus sp. 4-3, sp. nov., isolated from soil.</title>
        <authorList>
            <person name="Sidarenka A.V."/>
            <person name="Guliayeva D.E."/>
            <person name="Leanovich S.I."/>
            <person name="Hileuskaya K.S."/>
            <person name="Akhremchuk A.E."/>
            <person name="Sikolenko M.A."/>
            <person name="Valentovich L.N."/>
        </authorList>
    </citation>
    <scope>NUCLEOTIDE SEQUENCE</scope>
    <source>
        <strain evidence="8">4-3</strain>
    </source>
</reference>
<name>A0AB39HJJ2_9BACI</name>
<evidence type="ECO:0000259" key="7">
    <source>
        <dbReference type="Pfam" id="PF09335"/>
    </source>
</evidence>
<feature type="transmembrane region" description="Helical" evidence="6">
    <location>
        <begin position="55"/>
        <end position="78"/>
    </location>
</feature>
<sequence>MESIHEHLYYLIHHQVYDAVILFIFIHIIRPFLFIPAIVLCIAGGVIFGPITGIILSLIGFVLSSFIFYLAMSTYPNAMKKLIQMKQKLFGKYTHLSVGYITMLRLIPFMHFQLLAFCILEQSGNFKEYIKNTILSTVPFVCIYTIVGKSINEHFSLYSMILLMIVILMMLSNRKKLQRLRWNEFFI</sequence>
<accession>A0AB39HJJ2</accession>
<dbReference type="RefSeq" id="WP_368652284.1">
    <property type="nucleotide sequence ID" value="NZ_CP162599.1"/>
</dbReference>
<evidence type="ECO:0000313" key="8">
    <source>
        <dbReference type="EMBL" id="XDK31557.1"/>
    </source>
</evidence>
<dbReference type="PANTHER" id="PTHR12677">
    <property type="entry name" value="GOLGI APPARATUS MEMBRANE PROTEIN TVP38-RELATED"/>
    <property type="match status" value="1"/>
</dbReference>
<feature type="domain" description="VTT" evidence="7">
    <location>
        <begin position="35"/>
        <end position="149"/>
    </location>
</feature>
<dbReference type="EMBL" id="CP162599">
    <property type="protein sequence ID" value="XDK31557.1"/>
    <property type="molecule type" value="Genomic_DNA"/>
</dbReference>
<keyword evidence="3 6" id="KW-0812">Transmembrane</keyword>
<keyword evidence="2 6" id="KW-1003">Cell membrane</keyword>
<gene>
    <name evidence="8" type="ORF">AB4Y30_11015</name>
</gene>
<dbReference type="Pfam" id="PF09335">
    <property type="entry name" value="VTT_dom"/>
    <property type="match status" value="1"/>
</dbReference>
<keyword evidence="5 6" id="KW-0472">Membrane</keyword>
<dbReference type="PANTHER" id="PTHR12677:SF49">
    <property type="entry name" value="TVP38_TMEM64 FAMILY MEMBRANE PROTEIN"/>
    <property type="match status" value="1"/>
</dbReference>
<evidence type="ECO:0000256" key="6">
    <source>
        <dbReference type="RuleBase" id="RU366058"/>
    </source>
</evidence>
<comment type="subcellular location">
    <subcellularLocation>
        <location evidence="1 6">Cell membrane</location>
        <topology evidence="1 6">Multi-pass membrane protein</topology>
    </subcellularLocation>
</comment>
<evidence type="ECO:0000256" key="3">
    <source>
        <dbReference type="ARBA" id="ARBA00022692"/>
    </source>
</evidence>
<protein>
    <recommendedName>
        <fullName evidence="6">TVP38/TMEM64 family membrane protein</fullName>
    </recommendedName>
</protein>
<evidence type="ECO:0000256" key="5">
    <source>
        <dbReference type="ARBA" id="ARBA00023136"/>
    </source>
</evidence>
<evidence type="ECO:0000256" key="4">
    <source>
        <dbReference type="ARBA" id="ARBA00022989"/>
    </source>
</evidence>
<feature type="transmembrane region" description="Helical" evidence="6">
    <location>
        <begin position="20"/>
        <end position="48"/>
    </location>
</feature>
<keyword evidence="4 6" id="KW-1133">Transmembrane helix</keyword>
<proteinExistence type="inferred from homology"/>
<evidence type="ECO:0000256" key="1">
    <source>
        <dbReference type="ARBA" id="ARBA00004651"/>
    </source>
</evidence>
<dbReference type="AlphaFoldDB" id="A0AB39HJJ2"/>
<dbReference type="InterPro" id="IPR015414">
    <property type="entry name" value="TMEM64"/>
</dbReference>
<feature type="transmembrane region" description="Helical" evidence="6">
    <location>
        <begin position="155"/>
        <end position="172"/>
    </location>
</feature>
<dbReference type="InterPro" id="IPR032816">
    <property type="entry name" value="VTT_dom"/>
</dbReference>
<comment type="similarity">
    <text evidence="6">Belongs to the TVP38/TMEM64 family.</text>
</comment>
<comment type="caution">
    <text evidence="6">Lacks conserved residue(s) required for the propagation of feature annotation.</text>
</comment>
<dbReference type="GO" id="GO:0005886">
    <property type="term" value="C:plasma membrane"/>
    <property type="evidence" value="ECO:0007669"/>
    <property type="project" value="UniProtKB-SubCell"/>
</dbReference>
<evidence type="ECO:0000256" key="2">
    <source>
        <dbReference type="ARBA" id="ARBA00022475"/>
    </source>
</evidence>
<organism evidence="8">
    <name type="scientific">Ornithinibacillus sp. 4-3</name>
    <dbReference type="NCBI Taxonomy" id="3231488"/>
    <lineage>
        <taxon>Bacteria</taxon>
        <taxon>Bacillati</taxon>
        <taxon>Bacillota</taxon>
        <taxon>Bacilli</taxon>
        <taxon>Bacillales</taxon>
        <taxon>Bacillaceae</taxon>
        <taxon>Ornithinibacillus</taxon>
    </lineage>
</organism>